<protein>
    <submittedName>
        <fullName evidence="1">Uncharacterized protein</fullName>
    </submittedName>
</protein>
<dbReference type="AlphaFoldDB" id="A0A6J4J3J7"/>
<organism evidence="1">
    <name type="scientific">uncultured Acidimicrobiales bacterium</name>
    <dbReference type="NCBI Taxonomy" id="310071"/>
    <lineage>
        <taxon>Bacteria</taxon>
        <taxon>Bacillati</taxon>
        <taxon>Actinomycetota</taxon>
        <taxon>Acidimicrobiia</taxon>
        <taxon>Acidimicrobiales</taxon>
        <taxon>environmental samples</taxon>
    </lineage>
</organism>
<proteinExistence type="predicted"/>
<reference evidence="1" key="1">
    <citation type="submission" date="2020-02" db="EMBL/GenBank/DDBJ databases">
        <authorList>
            <person name="Meier V. D."/>
        </authorList>
    </citation>
    <scope>NUCLEOTIDE SEQUENCE</scope>
    <source>
        <strain evidence="1">AVDCRST_MAG50</strain>
    </source>
</reference>
<evidence type="ECO:0000313" key="1">
    <source>
        <dbReference type="EMBL" id="CAA9267036.1"/>
    </source>
</evidence>
<dbReference type="InterPro" id="IPR011047">
    <property type="entry name" value="Quinoprotein_ADH-like_sf"/>
</dbReference>
<name>A0A6J4J3J7_9ACTN</name>
<accession>A0A6J4J3J7</accession>
<sequence length="417" mass="42968">MVVLSITGGAGAAAAVEAQASLPGACATTLVSQEPPIYGSYGEGPSTVTTRNDLLRVNAPAGTVVHVDRVTTTPSVGAPGATLAVARVLADPALTTVELNRATPERRIAPFTGGYVLLNRLAGGPQLELCVAGLGTPSELQTAPPSTADRTESAAGDGYWMLGADGVVHAFGAAPHCGDADTIRPPSSYGADLEPFPNGEGYWVLDGENYVDFVACDFDTAIDAGYHINAFFEDRLVNGERPVSLSALPDGSGYWVFTDQGRALAFGDAQLYGDMGGTTLNGRVLDSVATPTGRGYWMVASDGGIFSFGDARFFGSMGGQRLNQPVMSMAPDPDGRGYWLVASDGGIFAFDAPFVGSMGDVPLNRPVSGLVASPTGGGYLMVAEDGGAFTFGDVPFHGSLGDNPPFQPITSIAVRRG</sequence>
<gene>
    <name evidence="1" type="ORF">AVDCRST_MAG50-3206</name>
</gene>
<dbReference type="EMBL" id="CADCTF010000151">
    <property type="protein sequence ID" value="CAA9267036.1"/>
    <property type="molecule type" value="Genomic_DNA"/>
</dbReference>
<dbReference type="SUPFAM" id="SSF50998">
    <property type="entry name" value="Quinoprotein alcohol dehydrogenase-like"/>
    <property type="match status" value="1"/>
</dbReference>